<reference evidence="2" key="1">
    <citation type="submission" date="2022-11" db="UniProtKB">
        <authorList>
            <consortium name="EnsemblMetazoa"/>
        </authorList>
    </citation>
    <scope>IDENTIFICATION</scope>
</reference>
<keyword evidence="3" id="KW-1185">Reference proteome</keyword>
<dbReference type="Proteomes" id="UP000887568">
    <property type="component" value="Unplaced"/>
</dbReference>
<organism evidence="2 3">
    <name type="scientific">Patiria miniata</name>
    <name type="common">Bat star</name>
    <name type="synonym">Asterina miniata</name>
    <dbReference type="NCBI Taxonomy" id="46514"/>
    <lineage>
        <taxon>Eukaryota</taxon>
        <taxon>Metazoa</taxon>
        <taxon>Echinodermata</taxon>
        <taxon>Eleutherozoa</taxon>
        <taxon>Asterozoa</taxon>
        <taxon>Asteroidea</taxon>
        <taxon>Valvatacea</taxon>
        <taxon>Valvatida</taxon>
        <taxon>Asterinidae</taxon>
        <taxon>Patiria</taxon>
    </lineage>
</organism>
<evidence type="ECO:0000313" key="3">
    <source>
        <dbReference type="Proteomes" id="UP000887568"/>
    </source>
</evidence>
<dbReference type="InterPro" id="IPR036116">
    <property type="entry name" value="FN3_sf"/>
</dbReference>
<dbReference type="OrthoDB" id="10530017at2759"/>
<dbReference type="CDD" id="cd00063">
    <property type="entry name" value="FN3"/>
    <property type="match status" value="1"/>
</dbReference>
<dbReference type="AlphaFoldDB" id="A0A914B7Y9"/>
<dbReference type="GeneID" id="119740638"/>
<dbReference type="InterPro" id="IPR013783">
    <property type="entry name" value="Ig-like_fold"/>
</dbReference>
<evidence type="ECO:0000259" key="1">
    <source>
        <dbReference type="PROSITE" id="PS50853"/>
    </source>
</evidence>
<name>A0A914B7Y9_PATMI</name>
<feature type="domain" description="Fibronectin type-III" evidence="1">
    <location>
        <begin position="76"/>
        <end position="170"/>
    </location>
</feature>
<evidence type="ECO:0000313" key="2">
    <source>
        <dbReference type="EnsemblMetazoa" id="XP_038071930.1"/>
    </source>
</evidence>
<proteinExistence type="predicted"/>
<accession>A0A914B7Y9</accession>
<dbReference type="InterPro" id="IPR003961">
    <property type="entry name" value="FN3_dom"/>
</dbReference>
<sequence>MREDESYLFTGLRFGYKYFFGVSAIDEARSKRTSIEAFKQQESPDCYLETGDREFCRTQSVEISGVPLDFQVDCVAPSLSDQGDTGQYTAVLSWTPPIQVNGRITDYELRYGKSSSNLAEQIPYYKKTKVYSKELRHLEEFSNFTAQVRAFVDGKGGPKATLKFNTYHEQLANDLSHQSECDELF</sequence>
<dbReference type="PROSITE" id="PS50853">
    <property type="entry name" value="FN3"/>
    <property type="match status" value="1"/>
</dbReference>
<dbReference type="RefSeq" id="XP_038071930.1">
    <property type="nucleotide sequence ID" value="XM_038216002.1"/>
</dbReference>
<dbReference type="Pfam" id="PF00041">
    <property type="entry name" value="fn3"/>
    <property type="match status" value="1"/>
</dbReference>
<protein>
    <recommendedName>
        <fullName evidence="1">Fibronectin type-III domain-containing protein</fullName>
    </recommendedName>
</protein>
<dbReference type="Gene3D" id="2.60.40.10">
    <property type="entry name" value="Immunoglobulins"/>
    <property type="match status" value="1"/>
</dbReference>
<dbReference type="EnsemblMetazoa" id="XM_038216002.1">
    <property type="protein sequence ID" value="XP_038071930.1"/>
    <property type="gene ID" value="LOC119740638"/>
</dbReference>
<dbReference type="SUPFAM" id="SSF49265">
    <property type="entry name" value="Fibronectin type III"/>
    <property type="match status" value="1"/>
</dbReference>